<proteinExistence type="predicted"/>
<dbReference type="EMBL" id="GIBP01007452">
    <property type="protein sequence ID" value="NDV36421.1"/>
    <property type="molecule type" value="Transcribed_RNA"/>
</dbReference>
<evidence type="ECO:0000313" key="1">
    <source>
        <dbReference type="EMBL" id="NDV36421.1"/>
    </source>
</evidence>
<dbReference type="AlphaFoldDB" id="A0A6B2LHY0"/>
<organism evidence="1">
    <name type="scientific">Arcella intermedia</name>
    <dbReference type="NCBI Taxonomy" id="1963864"/>
    <lineage>
        <taxon>Eukaryota</taxon>
        <taxon>Amoebozoa</taxon>
        <taxon>Tubulinea</taxon>
        <taxon>Elardia</taxon>
        <taxon>Arcellinida</taxon>
        <taxon>Sphaerothecina</taxon>
        <taxon>Arcellidae</taxon>
        <taxon>Arcella</taxon>
    </lineage>
</organism>
<protein>
    <submittedName>
        <fullName evidence="1">Uncharacterized protein</fullName>
    </submittedName>
</protein>
<sequence>MTAMNWVNRLRPALMACKDNPKCAIWEFSESNYVHSIDNYGTQLPTIILPVTLRSRSVPTKVTPLDERKHGFIFYGYGNERRNHVTEALKQRLNRWETPQNEAAYLDSKFCVSVHFYAADSGIELHRLAQHVKMGCLPVYETPGDPMAIRFFQHHETLLFENHAQFVQKVFTINDCISSDLGYMLEQQKFVAEWWSRELELFEKVLKAFFYEYF</sequence>
<accession>A0A6B2LHY0</accession>
<reference evidence="1" key="1">
    <citation type="journal article" date="2020" name="J. Eukaryot. Microbiol.">
        <title>De novo Sequencing, Assembly and Annotation of the Transcriptome for the Free-Living Testate Amoeba Arcella intermedia.</title>
        <authorList>
            <person name="Ribeiro G.M."/>
            <person name="Porfirio-Sousa A.L."/>
            <person name="Maurer-Alcala X.X."/>
            <person name="Katz L.A."/>
            <person name="Lahr D.J.G."/>
        </authorList>
    </citation>
    <scope>NUCLEOTIDE SEQUENCE</scope>
</reference>
<name>A0A6B2LHY0_9EUKA</name>